<keyword evidence="2" id="KW-0863">Zinc-finger</keyword>
<keyword evidence="12" id="KW-1185">Reference proteome</keyword>
<keyword evidence="6" id="KW-0804">Transcription</keyword>
<keyword evidence="5" id="KW-0238">DNA-binding</keyword>
<keyword evidence="3" id="KW-0862">Zinc</keyword>
<dbReference type="EMBL" id="GL380338">
    <property type="protein sequence ID" value="EGT53470.1"/>
    <property type="molecule type" value="Genomic_DNA"/>
</dbReference>
<name>G0PF05_CAEBE</name>
<dbReference type="Proteomes" id="UP000008068">
    <property type="component" value="Unassembled WGS sequence"/>
</dbReference>
<sequence>MRPIAKQSSIESYAKFRTVSPKLARIKDRRCKVCDVQINLNVSSCKDCKGFFESNFGKKLDCTDPEKRKACPIDKTLKGCHYCWFLKCHRARLRHTRQNNVVGKAMKKSHTELSSSSSHEENIETEENLGCNSSPLRESPGSVLSDYEPVLPDPNLPLVARDEDFVSQNFDSRDCESTPGLMCESVHGDSPVSPPSISSEPSLADDDMDDTDNTDDVDDLEDIEDMDDVDEIDDTEDPDYMDYTDSTDDTEDTEDTYNPDDTDDMEDMEDIDDIDNPDDTGYSSDTSMDDGEDTSDWLVNFMKNALSEPDEDEVDTFPFSNLDEHELLDQKRRKFRIRVDKCLAGALDTVDFVRNNSSLNKVNNLF</sequence>
<evidence type="ECO:0000256" key="9">
    <source>
        <dbReference type="SAM" id="MobiDB-lite"/>
    </source>
</evidence>
<gene>
    <name evidence="11" type="ORF">CAEBREN_04546</name>
</gene>
<accession>G0PF05</accession>
<dbReference type="InterPro" id="IPR013088">
    <property type="entry name" value="Znf_NHR/GATA"/>
</dbReference>
<dbReference type="Gene3D" id="3.30.50.10">
    <property type="entry name" value="Erythroid Transcription Factor GATA-1, subunit A"/>
    <property type="match status" value="1"/>
</dbReference>
<keyword evidence="4" id="KW-0805">Transcription regulation</keyword>
<evidence type="ECO:0000256" key="4">
    <source>
        <dbReference type="ARBA" id="ARBA00023015"/>
    </source>
</evidence>
<keyword evidence="1" id="KW-0479">Metal-binding</keyword>
<reference evidence="12" key="1">
    <citation type="submission" date="2011-07" db="EMBL/GenBank/DDBJ databases">
        <authorList>
            <consortium name="Caenorhabditis brenneri Sequencing and Analysis Consortium"/>
            <person name="Wilson R.K."/>
        </authorList>
    </citation>
    <scope>NUCLEOTIDE SEQUENCE [LARGE SCALE GENOMIC DNA]</scope>
    <source>
        <strain evidence="12">PB2801</strain>
    </source>
</reference>
<dbReference type="GO" id="GO:0003700">
    <property type="term" value="F:DNA-binding transcription factor activity"/>
    <property type="evidence" value="ECO:0007669"/>
    <property type="project" value="InterPro"/>
</dbReference>
<evidence type="ECO:0000313" key="11">
    <source>
        <dbReference type="EMBL" id="EGT53470.1"/>
    </source>
</evidence>
<evidence type="ECO:0000256" key="2">
    <source>
        <dbReference type="ARBA" id="ARBA00022771"/>
    </source>
</evidence>
<feature type="region of interest" description="Disordered" evidence="9">
    <location>
        <begin position="170"/>
        <end position="292"/>
    </location>
</feature>
<organism evidence="12">
    <name type="scientific">Caenorhabditis brenneri</name>
    <name type="common">Nematode worm</name>
    <dbReference type="NCBI Taxonomy" id="135651"/>
    <lineage>
        <taxon>Eukaryota</taxon>
        <taxon>Metazoa</taxon>
        <taxon>Ecdysozoa</taxon>
        <taxon>Nematoda</taxon>
        <taxon>Chromadorea</taxon>
        <taxon>Rhabditida</taxon>
        <taxon>Rhabditina</taxon>
        <taxon>Rhabditomorpha</taxon>
        <taxon>Rhabditoidea</taxon>
        <taxon>Rhabditidae</taxon>
        <taxon>Peloderinae</taxon>
        <taxon>Caenorhabditis</taxon>
    </lineage>
</organism>
<evidence type="ECO:0000256" key="8">
    <source>
        <dbReference type="ARBA" id="ARBA00023242"/>
    </source>
</evidence>
<evidence type="ECO:0000256" key="7">
    <source>
        <dbReference type="ARBA" id="ARBA00023170"/>
    </source>
</evidence>
<feature type="region of interest" description="Disordered" evidence="9">
    <location>
        <begin position="104"/>
        <end position="156"/>
    </location>
</feature>
<protein>
    <recommendedName>
        <fullName evidence="10">Nuclear receptor domain-containing protein</fullName>
    </recommendedName>
</protein>
<dbReference type="HOGENOM" id="CLU_652525_0_0_1"/>
<dbReference type="GO" id="GO:0008270">
    <property type="term" value="F:zinc ion binding"/>
    <property type="evidence" value="ECO:0007669"/>
    <property type="project" value="UniProtKB-KW"/>
</dbReference>
<feature type="compositionally biased region" description="Acidic residues" evidence="9">
    <location>
        <begin position="203"/>
        <end position="278"/>
    </location>
</feature>
<evidence type="ECO:0000256" key="1">
    <source>
        <dbReference type="ARBA" id="ARBA00022723"/>
    </source>
</evidence>
<evidence type="ECO:0000256" key="6">
    <source>
        <dbReference type="ARBA" id="ARBA00023163"/>
    </source>
</evidence>
<dbReference type="InParanoid" id="G0PF05"/>
<dbReference type="InterPro" id="IPR001628">
    <property type="entry name" value="Znf_hrmn_rcpt"/>
</dbReference>
<keyword evidence="8" id="KW-0539">Nucleus</keyword>
<dbReference type="AlphaFoldDB" id="G0PF05"/>
<dbReference type="Pfam" id="PF00105">
    <property type="entry name" value="zf-C4"/>
    <property type="match status" value="1"/>
</dbReference>
<dbReference type="GO" id="GO:0043565">
    <property type="term" value="F:sequence-specific DNA binding"/>
    <property type="evidence" value="ECO:0007669"/>
    <property type="project" value="InterPro"/>
</dbReference>
<feature type="domain" description="Nuclear receptor" evidence="10">
    <location>
        <begin position="30"/>
        <end position="91"/>
    </location>
</feature>
<evidence type="ECO:0000313" key="12">
    <source>
        <dbReference type="Proteomes" id="UP000008068"/>
    </source>
</evidence>
<proteinExistence type="predicted"/>
<evidence type="ECO:0000256" key="5">
    <source>
        <dbReference type="ARBA" id="ARBA00023125"/>
    </source>
</evidence>
<keyword evidence="7" id="KW-0675">Receptor</keyword>
<evidence type="ECO:0000259" key="10">
    <source>
        <dbReference type="Pfam" id="PF00105"/>
    </source>
</evidence>
<evidence type="ECO:0000256" key="3">
    <source>
        <dbReference type="ARBA" id="ARBA00022833"/>
    </source>
</evidence>